<dbReference type="InterPro" id="IPR011990">
    <property type="entry name" value="TPR-like_helical_dom_sf"/>
</dbReference>
<reference evidence="9" key="1">
    <citation type="submission" date="2017-06" db="EMBL/GenBank/DDBJ databases">
        <authorList>
            <person name="Varghese N."/>
            <person name="Submissions S."/>
        </authorList>
    </citation>
    <scope>NUCLEOTIDE SEQUENCE [LARGE SCALE GENOMIC DNA]</scope>
    <source>
        <strain evidence="9">DSM 27993</strain>
    </source>
</reference>
<evidence type="ECO:0000313" key="9">
    <source>
        <dbReference type="Proteomes" id="UP000198412"/>
    </source>
</evidence>
<dbReference type="AlphaFoldDB" id="A0A238ZKB2"/>
<evidence type="ECO:0000256" key="4">
    <source>
        <dbReference type="ARBA" id="ARBA00023136"/>
    </source>
</evidence>
<dbReference type="OrthoDB" id="1100079at2"/>
<evidence type="ECO:0000256" key="5">
    <source>
        <dbReference type="ARBA" id="ARBA00023237"/>
    </source>
</evidence>
<dbReference type="GO" id="GO:0009279">
    <property type="term" value="C:cell outer membrane"/>
    <property type="evidence" value="ECO:0007669"/>
    <property type="project" value="UniProtKB-SubCell"/>
</dbReference>
<protein>
    <submittedName>
        <fullName evidence="8">SusD family protein</fullName>
    </submittedName>
</protein>
<feature type="domain" description="SusD-like N-terminal" evidence="7">
    <location>
        <begin position="97"/>
        <end position="238"/>
    </location>
</feature>
<name>A0A238ZKB2_9FLAO</name>
<evidence type="ECO:0000256" key="1">
    <source>
        <dbReference type="ARBA" id="ARBA00004442"/>
    </source>
</evidence>
<comment type="subcellular location">
    <subcellularLocation>
        <location evidence="1">Cell outer membrane</location>
    </subcellularLocation>
</comment>
<feature type="domain" description="RagB/SusD" evidence="6">
    <location>
        <begin position="373"/>
        <end position="492"/>
    </location>
</feature>
<keyword evidence="9" id="KW-1185">Reference proteome</keyword>
<evidence type="ECO:0000256" key="2">
    <source>
        <dbReference type="ARBA" id="ARBA00006275"/>
    </source>
</evidence>
<keyword evidence="5" id="KW-0998">Cell outer membrane</keyword>
<evidence type="ECO:0000256" key="3">
    <source>
        <dbReference type="ARBA" id="ARBA00022729"/>
    </source>
</evidence>
<dbReference type="SUPFAM" id="SSF48452">
    <property type="entry name" value="TPR-like"/>
    <property type="match status" value="1"/>
</dbReference>
<comment type="similarity">
    <text evidence="2">Belongs to the SusD family.</text>
</comment>
<keyword evidence="3" id="KW-0732">Signal</keyword>
<evidence type="ECO:0000313" key="8">
    <source>
        <dbReference type="EMBL" id="SNR83124.1"/>
    </source>
</evidence>
<dbReference type="Proteomes" id="UP000198412">
    <property type="component" value="Unassembled WGS sequence"/>
</dbReference>
<evidence type="ECO:0000259" key="6">
    <source>
        <dbReference type="Pfam" id="PF07980"/>
    </source>
</evidence>
<dbReference type="InterPro" id="IPR012944">
    <property type="entry name" value="SusD_RagB_dom"/>
</dbReference>
<dbReference type="PROSITE" id="PS51257">
    <property type="entry name" value="PROKAR_LIPOPROTEIN"/>
    <property type="match status" value="1"/>
</dbReference>
<dbReference type="InterPro" id="IPR033985">
    <property type="entry name" value="SusD-like_N"/>
</dbReference>
<dbReference type="RefSeq" id="WP_089379597.1">
    <property type="nucleotide sequence ID" value="NZ_FZNX01000007.1"/>
</dbReference>
<gene>
    <name evidence="8" type="ORF">SAMN04488111_3341</name>
</gene>
<sequence length="495" mass="55855">MKQNKFLNVQLSKYFVFIFSITFFISCADLDQDFAEERYHTSSHATAISAAGGTQGLKALDAAILSYLRDGEASEDEFGLKAVDLGMDLRSNDMDMSRNTWFGAYNNYDNVGLTYNDNDFLWEFFYKVINNANGIINTIPDDAPEEVLVFKYKSYTYRAIAYFYLIRIYQHTRADDSTDAIPIDFGDFVGEPKSTVGEVKQLILDDLTLAYNGLETYSRASKEEIDASVVAAYLARYHLTYENWLEAENFADIAMNAGSISDDVIHGFDELSLSEAIWGAVVTDATSEIYASFFSHISQINDGYSGWNHFKTVNSNLYDMIPATDKRLAWFADQEYPPGTILVPGTWGHYNITPKYTSLKFIAQPGPGEFIGDYIYLRNTEFYLAKAEALARQGKDAEAQQVLFDLNTVRDLSYVKSTNTGQDLIDEILIYRRIELWGDGVASFDMARTGVGLNRKDGRLNLVMPGADLEIPAFGDRMIYQIPQREVDANSNFDN</sequence>
<accession>A0A238ZKB2</accession>
<dbReference type="Pfam" id="PF14322">
    <property type="entry name" value="SusD-like_3"/>
    <property type="match status" value="1"/>
</dbReference>
<organism evidence="8 9">
    <name type="scientific">Lutibacter flavus</name>
    <dbReference type="NCBI Taxonomy" id="691689"/>
    <lineage>
        <taxon>Bacteria</taxon>
        <taxon>Pseudomonadati</taxon>
        <taxon>Bacteroidota</taxon>
        <taxon>Flavobacteriia</taxon>
        <taxon>Flavobacteriales</taxon>
        <taxon>Flavobacteriaceae</taxon>
        <taxon>Lutibacter</taxon>
    </lineage>
</organism>
<keyword evidence="4" id="KW-0472">Membrane</keyword>
<proteinExistence type="inferred from homology"/>
<evidence type="ECO:0000259" key="7">
    <source>
        <dbReference type="Pfam" id="PF14322"/>
    </source>
</evidence>
<dbReference type="Gene3D" id="1.25.40.390">
    <property type="match status" value="1"/>
</dbReference>
<dbReference type="Pfam" id="PF07980">
    <property type="entry name" value="SusD_RagB"/>
    <property type="match status" value="1"/>
</dbReference>
<dbReference type="EMBL" id="FZNX01000007">
    <property type="protein sequence ID" value="SNR83124.1"/>
    <property type="molecule type" value="Genomic_DNA"/>
</dbReference>